<dbReference type="GO" id="GO:0016787">
    <property type="term" value="F:hydrolase activity"/>
    <property type="evidence" value="ECO:0007669"/>
    <property type="project" value="UniProtKB-KW"/>
</dbReference>
<dbReference type="InterPro" id="IPR001261">
    <property type="entry name" value="ArgE/DapE_CS"/>
</dbReference>
<protein>
    <submittedName>
        <fullName evidence="7">M20/M25/M40 family metallo-hydrolase</fullName>
    </submittedName>
</protein>
<evidence type="ECO:0000256" key="2">
    <source>
        <dbReference type="ARBA" id="ARBA00006247"/>
    </source>
</evidence>
<feature type="domain" description="Peptidase M20 dimerisation" evidence="6">
    <location>
        <begin position="211"/>
        <end position="349"/>
    </location>
</feature>
<evidence type="ECO:0000256" key="5">
    <source>
        <dbReference type="ARBA" id="ARBA00022833"/>
    </source>
</evidence>
<comment type="cofactor">
    <cofactor evidence="1">
        <name>Zn(2+)</name>
        <dbReference type="ChEBI" id="CHEBI:29105"/>
    </cofactor>
</comment>
<dbReference type="Gene3D" id="3.30.70.360">
    <property type="match status" value="1"/>
</dbReference>
<evidence type="ECO:0000256" key="1">
    <source>
        <dbReference type="ARBA" id="ARBA00001947"/>
    </source>
</evidence>
<evidence type="ECO:0000256" key="3">
    <source>
        <dbReference type="ARBA" id="ARBA00022723"/>
    </source>
</evidence>
<sequence>MTTLLEDEAVRFVRELIRIDSVNTGDPETIGDGETRAARLVQEWLAEAGIAGEFIEPAPGRGSFVARIPGSDPAAGALLVHAHLDVVPAVADDWTHPPFGAEIHEGYLYGRGAVDMKDFAGTLVAVARHYAREWMVPRRDLVLAFLADEESGGLWGADWLVRHRPDLLAGVTEAVSEVGGFAVPLDAEPAAGSSSDADAATARRAYLVATTEKGAAGATLVARGRAGHGSRPTGDTAVVRLARAVAAIGAHRFPVVRTPALQGFLDAFGRARGLSFTDATLEDDLATLGFVSTLIGASTRNTVTPTVLRGGSKVNVIPAEASALLDIRLLPGQDAALRRELADLVGDDAEVVEGRWWSATEAPAAAPLLDVLQQAIGAEDPDGVVVPYLLPASTDNKHFARLGIAGYGFVPLRVEKDFDVFAQFHAADERVPVDALHFCARVTERILRTA</sequence>
<dbReference type="InterPro" id="IPR036264">
    <property type="entry name" value="Bact_exopeptidase_dim_dom"/>
</dbReference>
<accession>A0A5J5ITX3</accession>
<name>A0A5J5ITX3_9MICO</name>
<dbReference type="SUPFAM" id="SSF53187">
    <property type="entry name" value="Zn-dependent exopeptidases"/>
    <property type="match status" value="1"/>
</dbReference>
<keyword evidence="8" id="KW-1185">Reference proteome</keyword>
<keyword evidence="4 7" id="KW-0378">Hydrolase</keyword>
<dbReference type="FunFam" id="1.10.150.900:FF:000002">
    <property type="entry name" value="M20/M25/M40 family peptidase"/>
    <property type="match status" value="1"/>
</dbReference>
<dbReference type="GO" id="GO:0046872">
    <property type="term" value="F:metal ion binding"/>
    <property type="evidence" value="ECO:0007669"/>
    <property type="project" value="UniProtKB-KW"/>
</dbReference>
<dbReference type="PANTHER" id="PTHR43808:SF8">
    <property type="entry name" value="PEPTIDASE M20 DIMERISATION DOMAIN-CONTAINING PROTEIN"/>
    <property type="match status" value="1"/>
</dbReference>
<dbReference type="PROSITE" id="PS00758">
    <property type="entry name" value="ARGE_DAPE_CPG2_1"/>
    <property type="match status" value="1"/>
</dbReference>
<dbReference type="Pfam" id="PF01546">
    <property type="entry name" value="Peptidase_M20"/>
    <property type="match status" value="1"/>
</dbReference>
<gene>
    <name evidence="7" type="ORF">F6B42_02080</name>
</gene>
<dbReference type="Pfam" id="PF07687">
    <property type="entry name" value="M20_dimer"/>
    <property type="match status" value="1"/>
</dbReference>
<dbReference type="Proteomes" id="UP000327039">
    <property type="component" value="Unassembled WGS sequence"/>
</dbReference>
<evidence type="ECO:0000256" key="4">
    <source>
        <dbReference type="ARBA" id="ARBA00022801"/>
    </source>
</evidence>
<keyword evidence="3" id="KW-0479">Metal-binding</keyword>
<dbReference type="RefSeq" id="WP_150417929.1">
    <property type="nucleotide sequence ID" value="NZ_VYRZ01000001.1"/>
</dbReference>
<keyword evidence="5" id="KW-0862">Zinc</keyword>
<evidence type="ECO:0000259" key="6">
    <source>
        <dbReference type="Pfam" id="PF07687"/>
    </source>
</evidence>
<dbReference type="Gene3D" id="3.40.630.10">
    <property type="entry name" value="Zn peptidases"/>
    <property type="match status" value="1"/>
</dbReference>
<evidence type="ECO:0000313" key="7">
    <source>
        <dbReference type="EMBL" id="KAA9089297.1"/>
    </source>
</evidence>
<comment type="caution">
    <text evidence="7">The sequence shown here is derived from an EMBL/GenBank/DDBJ whole genome shotgun (WGS) entry which is preliminary data.</text>
</comment>
<dbReference type="InterPro" id="IPR011650">
    <property type="entry name" value="Peptidase_M20_dimer"/>
</dbReference>
<evidence type="ECO:0000313" key="8">
    <source>
        <dbReference type="Proteomes" id="UP000327039"/>
    </source>
</evidence>
<dbReference type="PANTHER" id="PTHR43808">
    <property type="entry name" value="ACETYLORNITHINE DEACETYLASE"/>
    <property type="match status" value="1"/>
</dbReference>
<dbReference type="SUPFAM" id="SSF55031">
    <property type="entry name" value="Bacterial exopeptidase dimerisation domain"/>
    <property type="match status" value="1"/>
</dbReference>
<proteinExistence type="inferred from homology"/>
<dbReference type="NCBIfam" id="NF005913">
    <property type="entry name" value="PRK07906.1"/>
    <property type="match status" value="1"/>
</dbReference>
<organism evidence="7 8">
    <name type="scientific">Microbacterium radiodurans</name>
    <dbReference type="NCBI Taxonomy" id="661398"/>
    <lineage>
        <taxon>Bacteria</taxon>
        <taxon>Bacillati</taxon>
        <taxon>Actinomycetota</taxon>
        <taxon>Actinomycetes</taxon>
        <taxon>Micrococcales</taxon>
        <taxon>Microbacteriaceae</taxon>
        <taxon>Microbacterium</taxon>
    </lineage>
</organism>
<comment type="similarity">
    <text evidence="2">Belongs to the peptidase M20A family.</text>
</comment>
<dbReference type="Gene3D" id="1.10.150.900">
    <property type="match status" value="1"/>
</dbReference>
<dbReference type="InterPro" id="IPR050072">
    <property type="entry name" value="Peptidase_M20A"/>
</dbReference>
<dbReference type="OrthoDB" id="7055905at2"/>
<dbReference type="InterPro" id="IPR002933">
    <property type="entry name" value="Peptidase_M20"/>
</dbReference>
<dbReference type="AlphaFoldDB" id="A0A5J5ITX3"/>
<reference evidence="8" key="1">
    <citation type="submission" date="2019-09" db="EMBL/GenBank/DDBJ databases">
        <title>Mumia zhuanghuii sp. nov. isolated from the intestinal contents of plateau pika (Ochotona curzoniae) in the Qinghai-Tibet plateau of China.</title>
        <authorList>
            <person name="Tian Z."/>
        </authorList>
    </citation>
    <scope>NUCLEOTIDE SEQUENCE [LARGE SCALE GENOMIC DNA]</scope>
    <source>
        <strain evidence="8">DSM 25564</strain>
    </source>
</reference>
<dbReference type="EMBL" id="VYRZ01000001">
    <property type="protein sequence ID" value="KAA9089297.1"/>
    <property type="molecule type" value="Genomic_DNA"/>
</dbReference>